<organism evidence="1 2">
    <name type="scientific">Rhodoplanes serenus</name>
    <dbReference type="NCBI Taxonomy" id="200615"/>
    <lineage>
        <taxon>Bacteria</taxon>
        <taxon>Pseudomonadati</taxon>
        <taxon>Pseudomonadota</taxon>
        <taxon>Alphaproteobacteria</taxon>
        <taxon>Hyphomicrobiales</taxon>
        <taxon>Nitrobacteraceae</taxon>
        <taxon>Rhodoplanes</taxon>
    </lineage>
</organism>
<gene>
    <name evidence="1" type="ORF">RHODGE_RHODGE_03289</name>
</gene>
<accession>A0A447CXU9</accession>
<sequence length="140" mass="15563">MGKAKHTPGPWTVEDPLGPEALWIVEAGKKPHEWRCIAMVCRDDLDDHDDLDLPIGAGEQRANARLIAAAPETAAERDRLREVNAELVEALRFYSDEWERDVFGDVGDPDRFFAVVSPTNSLREDKGRRASAALAKAEGR</sequence>
<dbReference type="RefSeq" id="WP_129610003.1">
    <property type="nucleotide sequence ID" value="NZ_UWOC01000161.1"/>
</dbReference>
<comment type="caution">
    <text evidence="1">The sequence shown here is derived from an EMBL/GenBank/DDBJ whole genome shotgun (WGS) entry which is preliminary data.</text>
</comment>
<dbReference type="Proteomes" id="UP000289200">
    <property type="component" value="Unassembled WGS sequence"/>
</dbReference>
<reference evidence="2" key="1">
    <citation type="submission" date="2018-10" db="EMBL/GenBank/DDBJ databases">
        <authorList>
            <person name="Peiro R."/>
            <person name="Begona"/>
            <person name="Cbmso G."/>
            <person name="Lopez M."/>
            <person name="Gonzalez S."/>
            <person name="Sacristan E."/>
            <person name="Castillo E."/>
        </authorList>
    </citation>
    <scope>NUCLEOTIDE SEQUENCE [LARGE SCALE GENOMIC DNA]</scope>
</reference>
<name>A0A447CXU9_9BRAD</name>
<evidence type="ECO:0000313" key="1">
    <source>
        <dbReference type="EMBL" id="VCU10103.1"/>
    </source>
</evidence>
<dbReference type="EMBL" id="UWOC01000161">
    <property type="protein sequence ID" value="VCU10103.1"/>
    <property type="molecule type" value="Genomic_DNA"/>
</dbReference>
<evidence type="ECO:0000313" key="2">
    <source>
        <dbReference type="Proteomes" id="UP000289200"/>
    </source>
</evidence>
<dbReference type="OrthoDB" id="7226352at2"/>
<dbReference type="AlphaFoldDB" id="A0A447CXU9"/>
<protein>
    <submittedName>
        <fullName evidence="1">Uncharacterized protein</fullName>
    </submittedName>
</protein>
<keyword evidence="2" id="KW-1185">Reference proteome</keyword>
<proteinExistence type="predicted"/>